<organism evidence="1 2">
    <name type="scientific">Actinomadura coerulea</name>
    <dbReference type="NCBI Taxonomy" id="46159"/>
    <lineage>
        <taxon>Bacteria</taxon>
        <taxon>Bacillati</taxon>
        <taxon>Actinomycetota</taxon>
        <taxon>Actinomycetes</taxon>
        <taxon>Streptosporangiales</taxon>
        <taxon>Thermomonosporaceae</taxon>
        <taxon>Actinomadura</taxon>
    </lineage>
</organism>
<dbReference type="Proteomes" id="UP000546324">
    <property type="component" value="Unassembled WGS sequence"/>
</dbReference>
<dbReference type="EMBL" id="JACHMQ010000001">
    <property type="protein sequence ID" value="MBB6393115.1"/>
    <property type="molecule type" value="Genomic_DNA"/>
</dbReference>
<evidence type="ECO:0000313" key="2">
    <source>
        <dbReference type="Proteomes" id="UP000546324"/>
    </source>
</evidence>
<comment type="caution">
    <text evidence="1">The sequence shown here is derived from an EMBL/GenBank/DDBJ whole genome shotgun (WGS) entry which is preliminary data.</text>
</comment>
<accession>A0A7X0FTX1</accession>
<reference evidence="1 2" key="1">
    <citation type="submission" date="2020-08" db="EMBL/GenBank/DDBJ databases">
        <title>Sequencing the genomes of 1000 actinobacteria strains.</title>
        <authorList>
            <person name="Klenk H.-P."/>
        </authorList>
    </citation>
    <scope>NUCLEOTIDE SEQUENCE [LARGE SCALE GENOMIC DNA]</scope>
    <source>
        <strain evidence="1 2">DSM 43675</strain>
    </source>
</reference>
<proteinExistence type="predicted"/>
<gene>
    <name evidence="1" type="ORF">BKA00_000029</name>
</gene>
<name>A0A7X0FTX1_9ACTN</name>
<sequence length="33" mass="3422">MFAVPGRSEAVAELEAAGADGTLRHLDRLAALL</sequence>
<evidence type="ECO:0000313" key="1">
    <source>
        <dbReference type="EMBL" id="MBB6393115.1"/>
    </source>
</evidence>
<protein>
    <submittedName>
        <fullName evidence="1">Uncharacterized protein</fullName>
    </submittedName>
</protein>
<keyword evidence="2" id="KW-1185">Reference proteome</keyword>
<dbReference type="AlphaFoldDB" id="A0A7X0FTX1"/>